<dbReference type="EMBL" id="JAGGMB010000010">
    <property type="protein sequence ID" value="MBP2078784.1"/>
    <property type="molecule type" value="Genomic_DNA"/>
</dbReference>
<accession>A0A9X0YUB5</accession>
<evidence type="ECO:0000256" key="1">
    <source>
        <dbReference type="SAM" id="SignalP"/>
    </source>
</evidence>
<keyword evidence="3" id="KW-1185">Reference proteome</keyword>
<organism evidence="2 3">
    <name type="scientific">Oceanobacillus polygoni</name>
    <dbReference type="NCBI Taxonomy" id="1235259"/>
    <lineage>
        <taxon>Bacteria</taxon>
        <taxon>Bacillati</taxon>
        <taxon>Bacillota</taxon>
        <taxon>Bacilli</taxon>
        <taxon>Bacillales</taxon>
        <taxon>Bacillaceae</taxon>
        <taxon>Oceanobacillus</taxon>
    </lineage>
</organism>
<evidence type="ECO:0008006" key="4">
    <source>
        <dbReference type="Google" id="ProtNLM"/>
    </source>
</evidence>
<feature type="chain" id="PRO_5040756509" description="Lipoprotein" evidence="1">
    <location>
        <begin position="20"/>
        <end position="157"/>
    </location>
</feature>
<dbReference type="Proteomes" id="UP001138793">
    <property type="component" value="Unassembled WGS sequence"/>
</dbReference>
<dbReference type="OrthoDB" id="2973929at2"/>
<keyword evidence="1" id="KW-0732">Signal</keyword>
<name>A0A9X0YUB5_9BACI</name>
<proteinExistence type="predicted"/>
<feature type="signal peptide" evidence="1">
    <location>
        <begin position="1"/>
        <end position="19"/>
    </location>
</feature>
<gene>
    <name evidence="2" type="ORF">J2Z64_003052</name>
</gene>
<evidence type="ECO:0000313" key="2">
    <source>
        <dbReference type="EMBL" id="MBP2078784.1"/>
    </source>
</evidence>
<comment type="caution">
    <text evidence="2">The sequence shown here is derived from an EMBL/GenBank/DDBJ whole genome shotgun (WGS) entry which is preliminary data.</text>
</comment>
<protein>
    <recommendedName>
        <fullName evidence="4">Lipoprotein</fullName>
    </recommendedName>
</protein>
<dbReference type="AlphaFoldDB" id="A0A9X0YUB5"/>
<sequence>MKKILFCLLPLLFILSACHDQQTETNYYLSLLGESETWKLTDYEIMLTPNEVKIGNGRLIMKEENEYITDSFSFNTYAVFSGEDHSIHAGSVSGRADIREQTTGTLEGDQHIDFDELSDIYMIVEWWDPNENDNVQERINLYQKPENDETFLNEESF</sequence>
<dbReference type="PROSITE" id="PS51257">
    <property type="entry name" value="PROKAR_LIPOPROTEIN"/>
    <property type="match status" value="1"/>
</dbReference>
<dbReference type="RefSeq" id="WP_149472729.1">
    <property type="nucleotide sequence ID" value="NZ_JAGGMB010000010.1"/>
</dbReference>
<evidence type="ECO:0000313" key="3">
    <source>
        <dbReference type="Proteomes" id="UP001138793"/>
    </source>
</evidence>
<reference evidence="2" key="1">
    <citation type="submission" date="2021-03" db="EMBL/GenBank/DDBJ databases">
        <title>Genomic Encyclopedia of Type Strains, Phase IV (KMG-IV): sequencing the most valuable type-strain genomes for metagenomic binning, comparative biology and taxonomic classification.</title>
        <authorList>
            <person name="Goeker M."/>
        </authorList>
    </citation>
    <scope>NUCLEOTIDE SEQUENCE</scope>
    <source>
        <strain evidence="2">DSM 107338</strain>
    </source>
</reference>